<evidence type="ECO:0000313" key="6">
    <source>
        <dbReference type="Proteomes" id="UP000219048"/>
    </source>
</evidence>
<dbReference type="InterPro" id="IPR052021">
    <property type="entry name" value="Type-I_RS_S_subunit"/>
</dbReference>
<dbReference type="PANTHER" id="PTHR30408:SF12">
    <property type="entry name" value="TYPE I RESTRICTION ENZYME MJAVIII SPECIFICITY SUBUNIT"/>
    <property type="match status" value="1"/>
</dbReference>
<accession>A0A285MID5</accession>
<dbReference type="EMBL" id="OBEH01000001">
    <property type="protein sequence ID" value="SNY95261.1"/>
    <property type="molecule type" value="Genomic_DNA"/>
</dbReference>
<dbReference type="RefSeq" id="WP_097044579.1">
    <property type="nucleotide sequence ID" value="NZ_OBEH01000001.1"/>
</dbReference>
<feature type="domain" description="Type I restriction modification DNA specificity" evidence="4">
    <location>
        <begin position="54"/>
        <end position="193"/>
    </location>
</feature>
<dbReference type="AlphaFoldDB" id="A0A285MID5"/>
<comment type="similarity">
    <text evidence="1">Belongs to the type-I restriction system S methylase family.</text>
</comment>
<keyword evidence="6" id="KW-1185">Reference proteome</keyword>
<evidence type="ECO:0000259" key="4">
    <source>
        <dbReference type="Pfam" id="PF01420"/>
    </source>
</evidence>
<dbReference type="InterPro" id="IPR000055">
    <property type="entry name" value="Restrct_endonuc_typeI_TRD"/>
</dbReference>
<dbReference type="Pfam" id="PF01420">
    <property type="entry name" value="Methylase_S"/>
    <property type="match status" value="1"/>
</dbReference>
<dbReference type="OrthoDB" id="9811611at2"/>
<evidence type="ECO:0000313" key="5">
    <source>
        <dbReference type="EMBL" id="SNY95261.1"/>
    </source>
</evidence>
<dbReference type="InterPro" id="IPR044946">
    <property type="entry name" value="Restrct_endonuc_typeI_TRD_sf"/>
</dbReference>
<dbReference type="Proteomes" id="UP000219048">
    <property type="component" value="Unassembled WGS sequence"/>
</dbReference>
<protein>
    <submittedName>
        <fullName evidence="5">Type I restriction enzyme, S subunit</fullName>
    </submittedName>
</protein>
<sequence>MKTGLIKISRFDEGLTVFKPDYYLNRGKRIISDLLDKNIENSLLSELSDNIYQGGIFKRIFNKEGEKSYKYVTASDMVKAHPLNTAKNISKKFTPWVEEMTLKSNQILVSCAGTVGNTALVNDSFSGCIGSQEIIRIENLKVPFGYIYAYLSTPLVHEYIQSMIYGAVVPRISPDELGNLPILLPTENKQQEINNLIVKASDLRVEANRFLSEVHSIFNEKLSFQSNKEIHSSKEANIIKYNYHKRLDSSYYININNPEDELSKGKYQSIELGKLVSRKMFTAQRGKRNYVGSNGIRFLSTTNISESNPLLIKKYLSRNTKGLDTLIVEKDWILVSSSGQDILGSAFLVDNSYSKCAVNQHSIRVIIDKEIISPYYVYGYLSTPKIKEYIRSGIYGSAVLTIDENFLKHLKVPILKDDIHSISKMVKRSSAKFEEACFLEKEAIDLVEKEIEKWQK</sequence>
<dbReference type="GO" id="GO:0009307">
    <property type="term" value="P:DNA restriction-modification system"/>
    <property type="evidence" value="ECO:0007669"/>
    <property type="project" value="UniProtKB-KW"/>
</dbReference>
<evidence type="ECO:0000256" key="2">
    <source>
        <dbReference type="ARBA" id="ARBA00022747"/>
    </source>
</evidence>
<dbReference type="GO" id="GO:0003677">
    <property type="term" value="F:DNA binding"/>
    <property type="evidence" value="ECO:0007669"/>
    <property type="project" value="UniProtKB-KW"/>
</dbReference>
<dbReference type="PANTHER" id="PTHR30408">
    <property type="entry name" value="TYPE-1 RESTRICTION ENZYME ECOKI SPECIFICITY PROTEIN"/>
    <property type="match status" value="1"/>
</dbReference>
<dbReference type="SUPFAM" id="SSF116734">
    <property type="entry name" value="DNA methylase specificity domain"/>
    <property type="match status" value="2"/>
</dbReference>
<dbReference type="Gene3D" id="3.90.220.20">
    <property type="entry name" value="DNA methylase specificity domains"/>
    <property type="match status" value="2"/>
</dbReference>
<keyword evidence="3" id="KW-0238">DNA-binding</keyword>
<keyword evidence="2" id="KW-0680">Restriction system</keyword>
<proteinExistence type="inferred from homology"/>
<evidence type="ECO:0000256" key="1">
    <source>
        <dbReference type="ARBA" id="ARBA00010923"/>
    </source>
</evidence>
<gene>
    <name evidence="5" type="ORF">SAMN06265377_0928</name>
</gene>
<evidence type="ECO:0000256" key="3">
    <source>
        <dbReference type="ARBA" id="ARBA00023125"/>
    </source>
</evidence>
<organism evidence="5 6">
    <name type="scientific">Flagellimonas pacifica</name>
    <dbReference type="NCBI Taxonomy" id="1247520"/>
    <lineage>
        <taxon>Bacteria</taxon>
        <taxon>Pseudomonadati</taxon>
        <taxon>Bacteroidota</taxon>
        <taxon>Flavobacteriia</taxon>
        <taxon>Flavobacteriales</taxon>
        <taxon>Flavobacteriaceae</taxon>
        <taxon>Flagellimonas</taxon>
    </lineage>
</organism>
<reference evidence="6" key="1">
    <citation type="submission" date="2017-09" db="EMBL/GenBank/DDBJ databases">
        <authorList>
            <person name="Varghese N."/>
            <person name="Submissions S."/>
        </authorList>
    </citation>
    <scope>NUCLEOTIDE SEQUENCE [LARGE SCALE GENOMIC DNA]</scope>
    <source>
        <strain evidence="6">DSM 25885</strain>
    </source>
</reference>
<name>A0A285MID5_9FLAO</name>